<evidence type="ECO:0000313" key="3">
    <source>
        <dbReference type="Proteomes" id="UP000596351"/>
    </source>
</evidence>
<feature type="compositionally biased region" description="Basic and acidic residues" evidence="1">
    <location>
        <begin position="1"/>
        <end position="15"/>
    </location>
</feature>
<sequence>MVIKPRPTEHSKGSDYPDTPDGRYFVVRGRLWRKSNPALSSSRRDVLVKELMSARRDLAKSVGNPPGGAEARRRVHAAKIALGERGPVWWDDGAPDFNRHLVKNTPYADWYAALSV</sequence>
<keyword evidence="2" id="KW-0614">Plasmid</keyword>
<gene>
    <name evidence="2" type="ORF">D4A92_23595</name>
</gene>
<evidence type="ECO:0000256" key="1">
    <source>
        <dbReference type="SAM" id="MobiDB-lite"/>
    </source>
</evidence>
<keyword evidence="3" id="KW-1185">Reference proteome</keyword>
<feature type="region of interest" description="Disordered" evidence="1">
    <location>
        <begin position="1"/>
        <end position="20"/>
    </location>
</feature>
<proteinExistence type="predicted"/>
<name>A0ABX7F3Y3_9HYPH</name>
<dbReference type="RefSeq" id="WP_246754138.1">
    <property type="nucleotide sequence ID" value="NZ_CP032406.1"/>
</dbReference>
<protein>
    <recommendedName>
        <fullName evidence="4">Integrase</fullName>
    </recommendedName>
</protein>
<organism evidence="2 3">
    <name type="scientific">Rhizobium rosettiformans</name>
    <dbReference type="NCBI Taxonomy" id="1368430"/>
    <lineage>
        <taxon>Bacteria</taxon>
        <taxon>Pseudomonadati</taxon>
        <taxon>Pseudomonadota</taxon>
        <taxon>Alphaproteobacteria</taxon>
        <taxon>Hyphomicrobiales</taxon>
        <taxon>Rhizobiaceae</taxon>
        <taxon>Rhizobium/Agrobacterium group</taxon>
        <taxon>Rhizobium</taxon>
    </lineage>
</organism>
<geneLocation type="plasmid" evidence="2 3">
    <name>p1</name>
</geneLocation>
<evidence type="ECO:0000313" key="2">
    <source>
        <dbReference type="EMBL" id="QRF54490.1"/>
    </source>
</evidence>
<evidence type="ECO:0008006" key="4">
    <source>
        <dbReference type="Google" id="ProtNLM"/>
    </source>
</evidence>
<accession>A0ABX7F3Y3</accession>
<dbReference type="Proteomes" id="UP000596351">
    <property type="component" value="Plasmid p1"/>
</dbReference>
<dbReference type="EMBL" id="CP032406">
    <property type="protein sequence ID" value="QRF54490.1"/>
    <property type="molecule type" value="Genomic_DNA"/>
</dbReference>
<reference evidence="2 3" key="1">
    <citation type="submission" date="2018-09" db="EMBL/GenBank/DDBJ databases">
        <title>Rhizobium sp. MAE2-X.</title>
        <authorList>
            <person name="Lee Y."/>
            <person name="Jeon C.O."/>
        </authorList>
    </citation>
    <scope>NUCLEOTIDE SEQUENCE [LARGE SCALE GENOMIC DNA]</scope>
    <source>
        <strain evidence="2 3">MAE2-X</strain>
        <plasmid evidence="2 3">p1</plasmid>
    </source>
</reference>